<gene>
    <name evidence="2" type="ORF">ACFSBH_02590</name>
</gene>
<name>A0ABW4HN42_9BACI</name>
<evidence type="ECO:0000313" key="3">
    <source>
        <dbReference type="Proteomes" id="UP001597221"/>
    </source>
</evidence>
<dbReference type="InterPro" id="IPR024987">
    <property type="entry name" value="DUF3889"/>
</dbReference>
<sequence>MWKFILIASLSLFPILSYITPQISTEIFQDNVPPYAKWGQVAMQVTKEKYPDAEIIDYLHIGAVDNNGTTTERFKLWLRGDTREFGVFIDIHFKTETEEVIEINFQETDR</sequence>
<reference evidence="3" key="1">
    <citation type="journal article" date="2019" name="Int. J. Syst. Evol. Microbiol.">
        <title>The Global Catalogue of Microorganisms (GCM) 10K type strain sequencing project: providing services to taxonomists for standard genome sequencing and annotation.</title>
        <authorList>
            <consortium name="The Broad Institute Genomics Platform"/>
            <consortium name="The Broad Institute Genome Sequencing Center for Infectious Disease"/>
            <person name="Wu L."/>
            <person name="Ma J."/>
        </authorList>
    </citation>
    <scope>NUCLEOTIDE SEQUENCE [LARGE SCALE GENOMIC DNA]</scope>
    <source>
        <strain evidence="3">CGMCC 1.12376</strain>
    </source>
</reference>
<comment type="caution">
    <text evidence="2">The sequence shown here is derived from an EMBL/GenBank/DDBJ whole genome shotgun (WGS) entry which is preliminary data.</text>
</comment>
<dbReference type="RefSeq" id="WP_251512945.1">
    <property type="nucleotide sequence ID" value="NZ_JAMBON010000008.1"/>
</dbReference>
<proteinExistence type="predicted"/>
<accession>A0ABW4HN42</accession>
<dbReference type="Pfam" id="PF13028">
    <property type="entry name" value="DUF3889"/>
    <property type="match status" value="1"/>
</dbReference>
<evidence type="ECO:0000256" key="1">
    <source>
        <dbReference type="SAM" id="SignalP"/>
    </source>
</evidence>
<evidence type="ECO:0000313" key="2">
    <source>
        <dbReference type="EMBL" id="MFD1606552.1"/>
    </source>
</evidence>
<keyword evidence="3" id="KW-1185">Reference proteome</keyword>
<organism evidence="2 3">
    <name type="scientific">Oceanobacillus luteolus</name>
    <dbReference type="NCBI Taxonomy" id="1274358"/>
    <lineage>
        <taxon>Bacteria</taxon>
        <taxon>Bacillati</taxon>
        <taxon>Bacillota</taxon>
        <taxon>Bacilli</taxon>
        <taxon>Bacillales</taxon>
        <taxon>Bacillaceae</taxon>
        <taxon>Oceanobacillus</taxon>
    </lineage>
</organism>
<feature type="signal peptide" evidence="1">
    <location>
        <begin position="1"/>
        <end position="19"/>
    </location>
</feature>
<dbReference type="Gene3D" id="3.10.450.390">
    <property type="entry name" value="Protein of unknown function DUF3889"/>
    <property type="match status" value="1"/>
</dbReference>
<dbReference type="Proteomes" id="UP001597221">
    <property type="component" value="Unassembled WGS sequence"/>
</dbReference>
<protein>
    <submittedName>
        <fullName evidence="2">DUF3889 domain-containing protein</fullName>
    </submittedName>
</protein>
<keyword evidence="1" id="KW-0732">Signal</keyword>
<feature type="chain" id="PRO_5046126033" evidence="1">
    <location>
        <begin position="20"/>
        <end position="110"/>
    </location>
</feature>
<dbReference type="EMBL" id="JBHUDE010000009">
    <property type="protein sequence ID" value="MFD1606552.1"/>
    <property type="molecule type" value="Genomic_DNA"/>
</dbReference>